<evidence type="ECO:0000256" key="2">
    <source>
        <dbReference type="ARBA" id="ARBA00022654"/>
    </source>
</evidence>
<dbReference type="GO" id="GO:0016020">
    <property type="term" value="C:membrane"/>
    <property type="evidence" value="ECO:0007669"/>
    <property type="project" value="InterPro"/>
</dbReference>
<evidence type="ECO:0000256" key="3">
    <source>
        <dbReference type="ARBA" id="ARBA00022670"/>
    </source>
</evidence>
<evidence type="ECO:0000313" key="9">
    <source>
        <dbReference type="EMBL" id="CED94594.1"/>
    </source>
</evidence>
<dbReference type="InterPro" id="IPR006741">
    <property type="entry name" value="AgrB"/>
</dbReference>
<evidence type="ECO:0000256" key="6">
    <source>
        <dbReference type="ARBA" id="ARBA00022989"/>
    </source>
</evidence>
<keyword evidence="5 9" id="KW-0378">Hydrolase</keyword>
<keyword evidence="3" id="KW-0645">Protease</keyword>
<dbReference type="EMBL" id="LN555523">
    <property type="protein sequence ID" value="CED94594.1"/>
    <property type="molecule type" value="Genomic_DNA"/>
</dbReference>
<protein>
    <submittedName>
        <fullName evidence="9">Accessory gene regulator B</fullName>
        <ecNumber evidence="9">3.4.-.-</ecNumber>
    </submittedName>
</protein>
<dbReference type="RefSeq" id="WP_180702099.1">
    <property type="nucleotide sequence ID" value="NZ_LN555523.1"/>
</dbReference>
<keyword evidence="1" id="KW-1003">Cell membrane</keyword>
<feature type="transmembrane region" description="Helical" evidence="8">
    <location>
        <begin position="179"/>
        <end position="199"/>
    </location>
</feature>
<evidence type="ECO:0000313" key="10">
    <source>
        <dbReference type="Proteomes" id="UP000245622"/>
    </source>
</evidence>
<dbReference type="Pfam" id="PF04647">
    <property type="entry name" value="AgrB"/>
    <property type="match status" value="1"/>
</dbReference>
<keyword evidence="6 8" id="KW-1133">Transmembrane helix</keyword>
<keyword evidence="4 8" id="KW-0812">Transmembrane</keyword>
<dbReference type="GeneID" id="82206014"/>
<evidence type="ECO:0000256" key="7">
    <source>
        <dbReference type="ARBA" id="ARBA00023136"/>
    </source>
</evidence>
<dbReference type="KEGG" id="ril:CRIB_1989"/>
<sequence length="220" mass="24945">MGVIDKISLNLSTRLGDRLDKDEEQKAVLNYGLFMIIHTFLGIILTILVGLITGMIIEMSLITITSALFKRYTGGVHASTPEICLIIGIILSLILSTVCRFISINIDINNIVLIGMTIIAFSYYMIYYKCPVPSKNKPLNNEKTRNKLRKKAFTLLNIYIILIIILYIIYYILKLNIVKSIIVSFILGIFLQMIVLTNIGTKFINLLDKVFVCFINKTLL</sequence>
<dbReference type="GO" id="GO:0006508">
    <property type="term" value="P:proteolysis"/>
    <property type="evidence" value="ECO:0007669"/>
    <property type="project" value="UniProtKB-KW"/>
</dbReference>
<name>A0A1V1I4W0_9FIRM</name>
<keyword evidence="2" id="KW-0673">Quorum sensing</keyword>
<dbReference type="SMART" id="SM00793">
    <property type="entry name" value="AgrB"/>
    <property type="match status" value="1"/>
</dbReference>
<proteinExistence type="predicted"/>
<gene>
    <name evidence="9" type="ORF">CRIB_1989</name>
</gene>
<evidence type="ECO:0000256" key="8">
    <source>
        <dbReference type="SAM" id="Phobius"/>
    </source>
</evidence>
<evidence type="ECO:0000256" key="1">
    <source>
        <dbReference type="ARBA" id="ARBA00022475"/>
    </source>
</evidence>
<feature type="transmembrane region" description="Helical" evidence="8">
    <location>
        <begin position="110"/>
        <end position="128"/>
    </location>
</feature>
<dbReference type="Proteomes" id="UP000245622">
    <property type="component" value="Chromosome 1"/>
</dbReference>
<accession>A0A1V1I4W0</accession>
<dbReference type="GO" id="GO:0009372">
    <property type="term" value="P:quorum sensing"/>
    <property type="evidence" value="ECO:0007669"/>
    <property type="project" value="UniProtKB-KW"/>
</dbReference>
<feature type="transmembrane region" description="Helical" evidence="8">
    <location>
        <begin position="31"/>
        <end position="62"/>
    </location>
</feature>
<evidence type="ECO:0000256" key="5">
    <source>
        <dbReference type="ARBA" id="ARBA00022801"/>
    </source>
</evidence>
<dbReference type="GO" id="GO:0008233">
    <property type="term" value="F:peptidase activity"/>
    <property type="evidence" value="ECO:0007669"/>
    <property type="project" value="UniProtKB-KW"/>
</dbReference>
<feature type="transmembrane region" description="Helical" evidence="8">
    <location>
        <begin position="152"/>
        <end position="173"/>
    </location>
</feature>
<keyword evidence="10" id="KW-1185">Reference proteome</keyword>
<organism evidence="9 10">
    <name type="scientific">Romboutsia ilealis</name>
    <dbReference type="NCBI Taxonomy" id="1115758"/>
    <lineage>
        <taxon>Bacteria</taxon>
        <taxon>Bacillati</taxon>
        <taxon>Bacillota</taxon>
        <taxon>Clostridia</taxon>
        <taxon>Peptostreptococcales</taxon>
        <taxon>Peptostreptococcaceae</taxon>
        <taxon>Romboutsia</taxon>
    </lineage>
</organism>
<evidence type="ECO:0000256" key="4">
    <source>
        <dbReference type="ARBA" id="ARBA00022692"/>
    </source>
</evidence>
<reference evidence="9 10" key="1">
    <citation type="submission" date="2014-04" db="EMBL/GenBank/DDBJ databases">
        <authorList>
            <person name="Hornung B.V."/>
        </authorList>
    </citation>
    <scope>NUCLEOTIDE SEQUENCE [LARGE SCALE GENOMIC DNA]</scope>
    <source>
        <strain evidence="9 10">CRIB</strain>
    </source>
</reference>
<feature type="transmembrane region" description="Helical" evidence="8">
    <location>
        <begin position="83"/>
        <end position="104"/>
    </location>
</feature>
<dbReference type="AlphaFoldDB" id="A0A1V1I4W0"/>
<dbReference type="EC" id="3.4.-.-" evidence="9"/>
<keyword evidence="7 8" id="KW-0472">Membrane</keyword>